<feature type="compositionally biased region" description="Basic residues" evidence="1">
    <location>
        <begin position="144"/>
        <end position="158"/>
    </location>
</feature>
<dbReference type="AlphaFoldDB" id="A0A6A6BEM5"/>
<evidence type="ECO:0000313" key="3">
    <source>
        <dbReference type="Proteomes" id="UP000799438"/>
    </source>
</evidence>
<feature type="region of interest" description="Disordered" evidence="1">
    <location>
        <begin position="1"/>
        <end position="40"/>
    </location>
</feature>
<dbReference type="Proteomes" id="UP000799438">
    <property type="component" value="Unassembled WGS sequence"/>
</dbReference>
<sequence length="180" mass="19670">MCTTSGDDDEGARCQGGISSREDPLGRGVGGGRLGRVTPDEWPETSRVYYQRAQRADLVHVAVSSCALPTAGPCYMKHSLDPGGSQHSLADYDHKTSMLFEERCVMEGCVVVRLGVAQLLGVNIPGADKRQGDATGEARESRRPRGRPPTRAPSRRKVCWREREAVERDKSNLSSEERSA</sequence>
<organism evidence="2 3">
    <name type="scientific">Aplosporella prunicola CBS 121167</name>
    <dbReference type="NCBI Taxonomy" id="1176127"/>
    <lineage>
        <taxon>Eukaryota</taxon>
        <taxon>Fungi</taxon>
        <taxon>Dikarya</taxon>
        <taxon>Ascomycota</taxon>
        <taxon>Pezizomycotina</taxon>
        <taxon>Dothideomycetes</taxon>
        <taxon>Dothideomycetes incertae sedis</taxon>
        <taxon>Botryosphaeriales</taxon>
        <taxon>Aplosporellaceae</taxon>
        <taxon>Aplosporella</taxon>
    </lineage>
</organism>
<keyword evidence="3" id="KW-1185">Reference proteome</keyword>
<name>A0A6A6BEM5_9PEZI</name>
<feature type="compositionally biased region" description="Basic and acidic residues" evidence="1">
    <location>
        <begin position="159"/>
        <end position="180"/>
    </location>
</feature>
<proteinExistence type="predicted"/>
<reference evidence="2" key="1">
    <citation type="journal article" date="2020" name="Stud. Mycol.">
        <title>101 Dothideomycetes genomes: a test case for predicting lifestyles and emergence of pathogens.</title>
        <authorList>
            <person name="Haridas S."/>
            <person name="Albert R."/>
            <person name="Binder M."/>
            <person name="Bloem J."/>
            <person name="Labutti K."/>
            <person name="Salamov A."/>
            <person name="Andreopoulos B."/>
            <person name="Baker S."/>
            <person name="Barry K."/>
            <person name="Bills G."/>
            <person name="Bluhm B."/>
            <person name="Cannon C."/>
            <person name="Castanera R."/>
            <person name="Culley D."/>
            <person name="Daum C."/>
            <person name="Ezra D."/>
            <person name="Gonzalez J."/>
            <person name="Henrissat B."/>
            <person name="Kuo A."/>
            <person name="Liang C."/>
            <person name="Lipzen A."/>
            <person name="Lutzoni F."/>
            <person name="Magnuson J."/>
            <person name="Mondo S."/>
            <person name="Nolan M."/>
            <person name="Ohm R."/>
            <person name="Pangilinan J."/>
            <person name="Park H.-J."/>
            <person name="Ramirez L."/>
            <person name="Alfaro M."/>
            <person name="Sun H."/>
            <person name="Tritt A."/>
            <person name="Yoshinaga Y."/>
            <person name="Zwiers L.-H."/>
            <person name="Turgeon B."/>
            <person name="Goodwin S."/>
            <person name="Spatafora J."/>
            <person name="Crous P."/>
            <person name="Grigoriev I."/>
        </authorList>
    </citation>
    <scope>NUCLEOTIDE SEQUENCE</scope>
    <source>
        <strain evidence="2">CBS 121167</strain>
    </source>
</reference>
<protein>
    <submittedName>
        <fullName evidence="2">Uncharacterized protein</fullName>
    </submittedName>
</protein>
<dbReference type="GeneID" id="54293512"/>
<evidence type="ECO:0000313" key="2">
    <source>
        <dbReference type="EMBL" id="KAF2142516.1"/>
    </source>
</evidence>
<feature type="compositionally biased region" description="Acidic residues" evidence="1">
    <location>
        <begin position="1"/>
        <end position="10"/>
    </location>
</feature>
<feature type="compositionally biased region" description="Basic and acidic residues" evidence="1">
    <location>
        <begin position="127"/>
        <end position="143"/>
    </location>
</feature>
<gene>
    <name evidence="2" type="ORF">K452DRAFT_20005</name>
</gene>
<dbReference type="RefSeq" id="XP_033398228.1">
    <property type="nucleotide sequence ID" value="XM_033536016.1"/>
</dbReference>
<feature type="region of interest" description="Disordered" evidence="1">
    <location>
        <begin position="126"/>
        <end position="180"/>
    </location>
</feature>
<accession>A0A6A6BEM5</accession>
<evidence type="ECO:0000256" key="1">
    <source>
        <dbReference type="SAM" id="MobiDB-lite"/>
    </source>
</evidence>
<dbReference type="EMBL" id="ML995484">
    <property type="protein sequence ID" value="KAF2142516.1"/>
    <property type="molecule type" value="Genomic_DNA"/>
</dbReference>